<dbReference type="AlphaFoldDB" id="A0A0E2Q1U3"/>
<feature type="transmembrane region" description="Helical" evidence="7">
    <location>
        <begin position="159"/>
        <end position="179"/>
    </location>
</feature>
<dbReference type="EMBL" id="AZJT01000028">
    <property type="protein sequence ID" value="ETW90413.1"/>
    <property type="molecule type" value="Genomic_DNA"/>
</dbReference>
<feature type="domain" description="EamA" evidence="8">
    <location>
        <begin position="163"/>
        <end position="299"/>
    </location>
</feature>
<dbReference type="InterPro" id="IPR051258">
    <property type="entry name" value="Diverse_Substrate_Transporter"/>
</dbReference>
<feature type="transmembrane region" description="Helical" evidence="7">
    <location>
        <begin position="131"/>
        <end position="153"/>
    </location>
</feature>
<dbReference type="PANTHER" id="PTHR42920">
    <property type="entry name" value="OS03G0707200 PROTEIN-RELATED"/>
    <property type="match status" value="1"/>
</dbReference>
<dbReference type="HOGENOM" id="CLU_033863_4_2_9"/>
<dbReference type="Proteomes" id="UP000024559">
    <property type="component" value="Chromosome"/>
</dbReference>
<dbReference type="SUPFAM" id="SSF103481">
    <property type="entry name" value="Multidrug resistance efflux transporter EmrE"/>
    <property type="match status" value="2"/>
</dbReference>
<dbReference type="InterPro" id="IPR000620">
    <property type="entry name" value="EamA_dom"/>
</dbReference>
<dbReference type="Pfam" id="PF00892">
    <property type="entry name" value="EamA"/>
    <property type="match status" value="2"/>
</dbReference>
<evidence type="ECO:0000256" key="1">
    <source>
        <dbReference type="ARBA" id="ARBA00004651"/>
    </source>
</evidence>
<comment type="caution">
    <text evidence="9">The sequence shown here is derived from an EMBL/GenBank/DDBJ whole genome shotgun (WGS) entry which is preliminary data.</text>
</comment>
<keyword evidence="4 7" id="KW-0812">Transmembrane</keyword>
<sequence>MKNRFFKGILSCLIAGSVFGAQWPIAGSALQIVDPYWFTLIRYLIVASILAIILFYKEGKEGFKLNRKEFPKILFLGTMAFCAYNFLVFAGQKIAGIQGTILASLLMALIPMVSILVLWITKKEFPGWRTLFLVSISLVGVILVVTKGNLSIFKNQSTLLQPVFLISLSVIAWVLYTIGGAEFKNWSSLKYTTLSCLLGNISSICAILLLQHLNISHIPSLSNLLTIKWQLLYMSVFSGVIGVLLWNIGNKLLTPQNGSLFMNLVPIITFLIEIMFGYKLTNVELIGVTMTILAIVLNNLFQRKRIT</sequence>
<feature type="transmembrane region" description="Helical" evidence="7">
    <location>
        <begin position="284"/>
        <end position="301"/>
    </location>
</feature>
<dbReference type="GO" id="GO:0005886">
    <property type="term" value="C:plasma membrane"/>
    <property type="evidence" value="ECO:0007669"/>
    <property type="project" value="UniProtKB-SubCell"/>
</dbReference>
<evidence type="ECO:0000313" key="10">
    <source>
        <dbReference type="Proteomes" id="UP000024559"/>
    </source>
</evidence>
<keyword evidence="3" id="KW-1003">Cell membrane</keyword>
<proteinExistence type="inferred from homology"/>
<feature type="domain" description="EamA" evidence="8">
    <location>
        <begin position="7"/>
        <end position="146"/>
    </location>
</feature>
<evidence type="ECO:0000259" key="8">
    <source>
        <dbReference type="Pfam" id="PF00892"/>
    </source>
</evidence>
<feature type="transmembrane region" description="Helical" evidence="7">
    <location>
        <begin position="36"/>
        <end position="57"/>
    </location>
</feature>
<protein>
    <submittedName>
        <fullName evidence="9">Transporter</fullName>
    </submittedName>
</protein>
<dbReference type="PATRIC" id="fig|1433289.7.peg.849"/>
<feature type="transmembrane region" description="Helical" evidence="7">
    <location>
        <begin position="230"/>
        <end position="248"/>
    </location>
</feature>
<dbReference type="PANTHER" id="PTHR42920:SF14">
    <property type="entry name" value="TRANSPORTER, DRUG_METABOLITE EXPORTER FAMILY"/>
    <property type="match status" value="1"/>
</dbReference>
<feature type="transmembrane region" description="Helical" evidence="7">
    <location>
        <begin position="191"/>
        <end position="210"/>
    </location>
</feature>
<gene>
    <name evidence="9" type="ORF">X841_04220</name>
</gene>
<dbReference type="RefSeq" id="WP_084828682.1">
    <property type="nucleotide sequence ID" value="NZ_CM002372.1"/>
</dbReference>
<feature type="transmembrane region" description="Helical" evidence="7">
    <location>
        <begin position="73"/>
        <end position="91"/>
    </location>
</feature>
<comment type="subcellular location">
    <subcellularLocation>
        <location evidence="1">Cell membrane</location>
        <topology evidence="1">Multi-pass membrane protein</topology>
    </subcellularLocation>
</comment>
<evidence type="ECO:0000256" key="3">
    <source>
        <dbReference type="ARBA" id="ARBA00022475"/>
    </source>
</evidence>
<evidence type="ECO:0000256" key="5">
    <source>
        <dbReference type="ARBA" id="ARBA00022989"/>
    </source>
</evidence>
<keyword evidence="5 7" id="KW-1133">Transmembrane helix</keyword>
<evidence type="ECO:0000256" key="4">
    <source>
        <dbReference type="ARBA" id="ARBA00022692"/>
    </source>
</evidence>
<keyword evidence="6 7" id="KW-0472">Membrane</keyword>
<name>A0A0E2Q1U3_STRTR</name>
<organism evidence="9 10">
    <name type="scientific">Streptococcus thermophilus M17PTZA496</name>
    <dbReference type="NCBI Taxonomy" id="1433289"/>
    <lineage>
        <taxon>Bacteria</taxon>
        <taxon>Bacillati</taxon>
        <taxon>Bacillota</taxon>
        <taxon>Bacilli</taxon>
        <taxon>Lactobacillales</taxon>
        <taxon>Streptococcaceae</taxon>
        <taxon>Streptococcus</taxon>
    </lineage>
</organism>
<evidence type="ECO:0000256" key="6">
    <source>
        <dbReference type="ARBA" id="ARBA00023136"/>
    </source>
</evidence>
<evidence type="ECO:0000256" key="7">
    <source>
        <dbReference type="SAM" id="Phobius"/>
    </source>
</evidence>
<evidence type="ECO:0000256" key="2">
    <source>
        <dbReference type="ARBA" id="ARBA00007362"/>
    </source>
</evidence>
<evidence type="ECO:0000313" key="9">
    <source>
        <dbReference type="EMBL" id="ETW90413.1"/>
    </source>
</evidence>
<reference evidence="10" key="1">
    <citation type="submission" date="2013-12" db="EMBL/GenBank/DDBJ databases">
        <title>Genome sequences of Streptococcus thermophilus strains MTH17CL396 and M17PTZA496 isolated from Fontina cheese in Valle d'Aosta region (Italy).</title>
        <authorList>
            <person name="Treu L."/>
            <person name="Giacomini A."/>
            <person name="Corich V."/>
            <person name="Vendramin V."/>
            <person name="Bovo B."/>
        </authorList>
    </citation>
    <scope>NUCLEOTIDE SEQUENCE [LARGE SCALE GENOMIC DNA]</scope>
    <source>
        <strain evidence="10">M17PTZA496</strain>
    </source>
</reference>
<feature type="transmembrane region" description="Helical" evidence="7">
    <location>
        <begin position="97"/>
        <end position="119"/>
    </location>
</feature>
<dbReference type="InterPro" id="IPR037185">
    <property type="entry name" value="EmrE-like"/>
</dbReference>
<feature type="transmembrane region" description="Helical" evidence="7">
    <location>
        <begin position="260"/>
        <end position="278"/>
    </location>
</feature>
<accession>A0A0E2Q1U3</accession>
<comment type="similarity">
    <text evidence="2">Belongs to the EamA transporter family.</text>
</comment>